<dbReference type="Gene3D" id="2.120.10.30">
    <property type="entry name" value="TolB, C-terminal domain"/>
    <property type="match status" value="1"/>
</dbReference>
<dbReference type="InterPro" id="IPR011990">
    <property type="entry name" value="TPR-like_helical_dom_sf"/>
</dbReference>
<protein>
    <submittedName>
        <fullName evidence="1">Uncharacterized protein</fullName>
    </submittedName>
</protein>
<dbReference type="PANTHER" id="PTHR24104">
    <property type="entry name" value="E3 UBIQUITIN-PROTEIN LIGASE NHLRC1-RELATED"/>
    <property type="match status" value="1"/>
</dbReference>
<gene>
    <name evidence="1" type="ORF">acsn021_15880</name>
</gene>
<dbReference type="EMBL" id="AP023367">
    <property type="protein sequence ID" value="BCJ94019.1"/>
    <property type="molecule type" value="Genomic_DNA"/>
</dbReference>
<dbReference type="AlphaFoldDB" id="A0A6S6QY69"/>
<dbReference type="KEGG" id="acel:acsn021_15880"/>
<dbReference type="Gene3D" id="1.25.40.10">
    <property type="entry name" value="Tetratricopeptide repeat domain"/>
    <property type="match status" value="1"/>
</dbReference>
<dbReference type="SUPFAM" id="SSF48452">
    <property type="entry name" value="TPR-like"/>
    <property type="match status" value="1"/>
</dbReference>
<dbReference type="InterPro" id="IPR019734">
    <property type="entry name" value="TPR_rpt"/>
</dbReference>
<dbReference type="SMART" id="SM00028">
    <property type="entry name" value="TPR"/>
    <property type="match status" value="2"/>
</dbReference>
<dbReference type="GO" id="GO:0008270">
    <property type="term" value="F:zinc ion binding"/>
    <property type="evidence" value="ECO:0007669"/>
    <property type="project" value="UniProtKB-KW"/>
</dbReference>
<dbReference type="Proteomes" id="UP000515561">
    <property type="component" value="Chromosome"/>
</dbReference>
<keyword evidence="2" id="KW-1185">Reference proteome</keyword>
<organism evidence="1 2">
    <name type="scientific">Anaerocolumna cellulosilytica</name>
    <dbReference type="NCBI Taxonomy" id="433286"/>
    <lineage>
        <taxon>Bacteria</taxon>
        <taxon>Bacillati</taxon>
        <taxon>Bacillota</taxon>
        <taxon>Clostridia</taxon>
        <taxon>Lachnospirales</taxon>
        <taxon>Lachnospiraceae</taxon>
        <taxon>Anaerocolumna</taxon>
    </lineage>
</organism>
<evidence type="ECO:0000313" key="2">
    <source>
        <dbReference type="Proteomes" id="UP000515561"/>
    </source>
</evidence>
<dbReference type="InterPro" id="IPR011042">
    <property type="entry name" value="6-blade_b-propeller_TolB-like"/>
</dbReference>
<name>A0A6S6QY69_9FIRM</name>
<dbReference type="PANTHER" id="PTHR24104:SF25">
    <property type="entry name" value="PROTEIN LIN-41"/>
    <property type="match status" value="1"/>
</dbReference>
<sequence>MKSKLKIFFFCFVLAWLFPTVTVHAEKTIYTYNYDFWGIERESPDSYRAEVTVMGHSLGIGDFKDPQGLFVRGNLIYICDTGNNRIVVLKKDTEAITVVEEFGEVGGETAATALLGPQDIYAAANGDMYIADTGNQRILHIDAGHRVVKEMRKPEDETVDKLSDFLPVKVVADRSGRTFALAKNYNKGYLVYGSDGIFTGYVGASEVKFNMVDYLWKMVSTKEQRAQLEQFVPTEYNNIALDKDGFIYTTTSVFDENELLKDEAKPIRKLNSMGVDILIKNGWYPPIGDISWGNAGGVTGPSKFVDITALDNDTYYALDRTRGRIFGYDFQGNLLYVFGGLGNKLGYFQLPAAIEHMGHELLVLDSKSAGLTFFSPTEYGSLINQALAEYKRGNYDISSEYWEKVLMMDGNNDLAYIGIGRSLLRQGKYKEAMTYFELKYDDNNYSKAFQLYRKQWIEANIGWIFVLFFLAVLLPAAAGFVRKVKKEVEEI</sequence>
<dbReference type="InterPro" id="IPR050952">
    <property type="entry name" value="TRIM-NHL_E3_ligases"/>
</dbReference>
<reference evidence="1 2" key="1">
    <citation type="journal article" date="2016" name="Int. J. Syst. Evol. Microbiol.">
        <title>Descriptions of Anaerotaenia torta gen. nov., sp. nov. and Anaerocolumna cellulosilytica gen. nov., sp. nov. isolated from a methanogenic reactor of cattle waste.</title>
        <authorList>
            <person name="Uek A."/>
            <person name="Ohtaki Y."/>
            <person name="Kaku N."/>
            <person name="Ueki K."/>
        </authorList>
    </citation>
    <scope>NUCLEOTIDE SEQUENCE [LARGE SCALE GENOMIC DNA]</scope>
    <source>
        <strain evidence="1 2">SN021</strain>
    </source>
</reference>
<dbReference type="RefSeq" id="WP_184094314.1">
    <property type="nucleotide sequence ID" value="NZ_AP023367.1"/>
</dbReference>
<dbReference type="SUPFAM" id="SSF101898">
    <property type="entry name" value="NHL repeat"/>
    <property type="match status" value="1"/>
</dbReference>
<accession>A0A6S6QY69</accession>
<evidence type="ECO:0000313" key="1">
    <source>
        <dbReference type="EMBL" id="BCJ94019.1"/>
    </source>
</evidence>
<proteinExistence type="predicted"/>